<dbReference type="Pfam" id="PF09913">
    <property type="entry name" value="DUF2142"/>
    <property type="match status" value="1"/>
</dbReference>
<feature type="transmembrane region" description="Helical" evidence="2">
    <location>
        <begin position="342"/>
        <end position="359"/>
    </location>
</feature>
<dbReference type="RefSeq" id="WP_116573649.1">
    <property type="nucleotide sequence ID" value="NZ_QDGZ01000008.1"/>
</dbReference>
<feature type="transmembrane region" description="Helical" evidence="2">
    <location>
        <begin position="249"/>
        <end position="265"/>
    </location>
</feature>
<name>A0A2T8F6N2_9ACTN</name>
<feature type="transmembrane region" description="Helical" evidence="2">
    <location>
        <begin position="475"/>
        <end position="496"/>
    </location>
</feature>
<feature type="transmembrane region" description="Helical" evidence="2">
    <location>
        <begin position="366"/>
        <end position="383"/>
    </location>
</feature>
<feature type="transmembrane region" description="Helical" evidence="2">
    <location>
        <begin position="426"/>
        <end position="444"/>
    </location>
</feature>
<accession>A0A2T8F6N2</accession>
<feature type="region of interest" description="Disordered" evidence="1">
    <location>
        <begin position="506"/>
        <end position="525"/>
    </location>
</feature>
<comment type="caution">
    <text evidence="3">The sequence shown here is derived from an EMBL/GenBank/DDBJ whole genome shotgun (WGS) entry which is preliminary data.</text>
</comment>
<dbReference type="EMBL" id="QDGZ01000008">
    <property type="protein sequence ID" value="PVG81366.1"/>
    <property type="molecule type" value="Genomic_DNA"/>
</dbReference>
<gene>
    <name evidence="3" type="ORF">DDE18_17920</name>
</gene>
<keyword evidence="2" id="KW-0812">Transmembrane</keyword>
<keyword evidence="4" id="KW-1185">Reference proteome</keyword>
<dbReference type="InterPro" id="IPR018674">
    <property type="entry name" value="DUF2142_membrane"/>
</dbReference>
<dbReference type="OrthoDB" id="3218260at2"/>
<evidence type="ECO:0000313" key="4">
    <source>
        <dbReference type="Proteomes" id="UP000246018"/>
    </source>
</evidence>
<feature type="compositionally biased region" description="Basic and acidic residues" evidence="1">
    <location>
        <begin position="514"/>
        <end position="525"/>
    </location>
</feature>
<feature type="transmembrane region" description="Helical" evidence="2">
    <location>
        <begin position="272"/>
        <end position="292"/>
    </location>
</feature>
<organism evidence="3 4">
    <name type="scientific">Nocardioides gansuensis</name>
    <dbReference type="NCBI Taxonomy" id="2138300"/>
    <lineage>
        <taxon>Bacteria</taxon>
        <taxon>Bacillati</taxon>
        <taxon>Actinomycetota</taxon>
        <taxon>Actinomycetes</taxon>
        <taxon>Propionibacteriales</taxon>
        <taxon>Nocardioidaceae</taxon>
        <taxon>Nocardioides</taxon>
    </lineage>
</organism>
<evidence type="ECO:0000256" key="2">
    <source>
        <dbReference type="SAM" id="Phobius"/>
    </source>
</evidence>
<reference evidence="3 4" key="1">
    <citation type="submission" date="2018-04" db="EMBL/GenBank/DDBJ databases">
        <title>Genome of Nocardioides gansuensis WSJ-1.</title>
        <authorList>
            <person name="Wu S."/>
            <person name="Wang G."/>
        </authorList>
    </citation>
    <scope>NUCLEOTIDE SEQUENCE [LARGE SCALE GENOMIC DNA]</scope>
    <source>
        <strain evidence="3 4">WSJ-1</strain>
    </source>
</reference>
<feature type="transmembrane region" description="Helical" evidence="2">
    <location>
        <begin position="20"/>
        <end position="36"/>
    </location>
</feature>
<dbReference type="Proteomes" id="UP000246018">
    <property type="component" value="Unassembled WGS sequence"/>
</dbReference>
<evidence type="ECO:0000313" key="3">
    <source>
        <dbReference type="EMBL" id="PVG81366.1"/>
    </source>
</evidence>
<evidence type="ECO:0000256" key="1">
    <source>
        <dbReference type="SAM" id="MobiDB-lite"/>
    </source>
</evidence>
<keyword evidence="2" id="KW-0472">Membrane</keyword>
<sequence>MTAPTTEAPGLRRRVRLETLGLFLVGAALLTLWSLATPQWSSPDAPSHETMAYSVGHGELWPERSDEFGSGVTSNAIVVVPQGILDSAASAGCTAFQMDVPASCLAPIGPSEKPGEMLNPAGRNIPTYYLVTGWPSTLVPVEWSMAANRAAAISVAALFLALGLGAAMRVRQRGLALAGCAVSLTPMALYLGGVLNPNSGEIFAAFAMAATSLAAVKVNDPWLSRVLARRAMLAASFMVAVRMLAPGWLAIWVAALVVALGWPAFRRLAQHAGRWVWAPVVAVVAQALWTILSGVRDTQTTPQFDLSLLQRLELAREHIGADVMRQQVGTFGWLDTLMPDDAYLRYLTGAALILSVLWLRLTPRTLIALLALALAVYSAPIALEALQWNANGPVWQGRYTLPLTVMLPVLAALGPERAPGLARPSGNAVALVGLGLVLLASAHIEGFYTLLRRNTSGITGDAFDGPWESFATNELTFAALVLSMLVALAALFVAVATDGRVPLRRMQPAPAERPAVHDRPTLEQH</sequence>
<feature type="transmembrane region" description="Helical" evidence="2">
    <location>
        <begin position="150"/>
        <end position="168"/>
    </location>
</feature>
<feature type="transmembrane region" description="Helical" evidence="2">
    <location>
        <begin position="175"/>
        <end position="196"/>
    </location>
</feature>
<feature type="transmembrane region" description="Helical" evidence="2">
    <location>
        <begin position="395"/>
        <end position="414"/>
    </location>
</feature>
<dbReference type="AlphaFoldDB" id="A0A2T8F6N2"/>
<evidence type="ECO:0008006" key="5">
    <source>
        <dbReference type="Google" id="ProtNLM"/>
    </source>
</evidence>
<keyword evidence="2" id="KW-1133">Transmembrane helix</keyword>
<proteinExistence type="predicted"/>
<protein>
    <recommendedName>
        <fullName evidence="5">DUF2142 domain-containing protein</fullName>
    </recommendedName>
</protein>